<evidence type="ECO:0000313" key="2">
    <source>
        <dbReference type="Proteomes" id="UP001152320"/>
    </source>
</evidence>
<accession>A0A9Q0YHL1</accession>
<keyword evidence="2" id="KW-1185">Reference proteome</keyword>
<dbReference type="EMBL" id="JAIZAY010000020">
    <property type="protein sequence ID" value="KAJ8022269.1"/>
    <property type="molecule type" value="Genomic_DNA"/>
</dbReference>
<organism evidence="1 2">
    <name type="scientific">Holothuria leucospilota</name>
    <name type="common">Black long sea cucumber</name>
    <name type="synonym">Mertensiothuria leucospilota</name>
    <dbReference type="NCBI Taxonomy" id="206669"/>
    <lineage>
        <taxon>Eukaryota</taxon>
        <taxon>Metazoa</taxon>
        <taxon>Echinodermata</taxon>
        <taxon>Eleutherozoa</taxon>
        <taxon>Echinozoa</taxon>
        <taxon>Holothuroidea</taxon>
        <taxon>Aspidochirotacea</taxon>
        <taxon>Aspidochirotida</taxon>
        <taxon>Holothuriidae</taxon>
        <taxon>Holothuria</taxon>
    </lineage>
</organism>
<name>A0A9Q0YHL1_HOLLE</name>
<comment type="caution">
    <text evidence="1">The sequence shown here is derived from an EMBL/GenBank/DDBJ whole genome shotgun (WGS) entry which is preliminary data.</text>
</comment>
<dbReference type="Proteomes" id="UP001152320">
    <property type="component" value="Chromosome 20"/>
</dbReference>
<evidence type="ECO:0000313" key="1">
    <source>
        <dbReference type="EMBL" id="KAJ8022269.1"/>
    </source>
</evidence>
<proteinExistence type="predicted"/>
<reference evidence="1" key="1">
    <citation type="submission" date="2021-10" db="EMBL/GenBank/DDBJ databases">
        <title>Tropical sea cucumber genome reveals ecological adaptation and Cuvierian tubules defense mechanism.</title>
        <authorList>
            <person name="Chen T."/>
        </authorList>
    </citation>
    <scope>NUCLEOTIDE SEQUENCE</scope>
    <source>
        <strain evidence="1">Nanhai2018</strain>
        <tissue evidence="1">Muscle</tissue>
    </source>
</reference>
<sequence>MCKPIKKFRPLRALFNFTIQIQRTLTVRNSDHEVLSDIMQNMPAIAWDNEAPTFALLIIPSK</sequence>
<dbReference type="AlphaFoldDB" id="A0A9Q0YHL1"/>
<protein>
    <submittedName>
        <fullName evidence="1">Uncharacterized protein</fullName>
    </submittedName>
</protein>
<gene>
    <name evidence="1" type="ORF">HOLleu_37114</name>
</gene>